<evidence type="ECO:0000313" key="2">
    <source>
        <dbReference type="Proteomes" id="UP000324760"/>
    </source>
</evidence>
<evidence type="ECO:0000313" key="1">
    <source>
        <dbReference type="EMBL" id="QEQ97806.1"/>
    </source>
</evidence>
<dbReference type="InterPro" id="IPR044691">
    <property type="entry name" value="DCC1_Trx"/>
</dbReference>
<accession>A0A5P1REW2</accession>
<dbReference type="GO" id="GO:0015035">
    <property type="term" value="F:protein-disulfide reductase activity"/>
    <property type="evidence" value="ECO:0007669"/>
    <property type="project" value="InterPro"/>
</dbReference>
<dbReference type="EMBL" id="CP043869">
    <property type="protein sequence ID" value="QEQ97806.1"/>
    <property type="molecule type" value="Genomic_DNA"/>
</dbReference>
<dbReference type="OrthoDB" id="5294764at2"/>
<proteinExistence type="predicted"/>
<sequence length="119" mass="14081">MMRKTIVFYDGGCPLCSKEIKHYQGIDKQQSVIWKDITTEPLELKKYGVTYERAMQVFHVLSNDGVMKTGAEAFVHLWKQLPYYRWLGHIVSTLRLTPLLQKAYMIFAKRRYQKRCQCS</sequence>
<dbReference type="InterPro" id="IPR007263">
    <property type="entry name" value="DCC1-like"/>
</dbReference>
<dbReference type="PANTHER" id="PTHR34290:SF2">
    <property type="entry name" value="OS04G0668800 PROTEIN"/>
    <property type="match status" value="1"/>
</dbReference>
<organism evidence="1 2">
    <name type="scientific">Neptunomonas concharum</name>
    <dbReference type="NCBI Taxonomy" id="1031538"/>
    <lineage>
        <taxon>Bacteria</taxon>
        <taxon>Pseudomonadati</taxon>
        <taxon>Pseudomonadota</taxon>
        <taxon>Gammaproteobacteria</taxon>
        <taxon>Oceanospirillales</taxon>
        <taxon>Oceanospirillaceae</taxon>
        <taxon>Neptunomonas</taxon>
    </lineage>
</organism>
<dbReference type="KEGG" id="ncu:F0U83_14350"/>
<dbReference type="CDD" id="cd01659">
    <property type="entry name" value="TRX_superfamily"/>
    <property type="match status" value="1"/>
</dbReference>
<protein>
    <submittedName>
        <fullName evidence="1">DUF393 domain-containing protein</fullName>
    </submittedName>
</protein>
<name>A0A5P1REW2_9GAMM</name>
<dbReference type="PANTHER" id="PTHR34290">
    <property type="entry name" value="SI:CH73-390P7.2"/>
    <property type="match status" value="1"/>
</dbReference>
<reference evidence="1 2" key="1">
    <citation type="journal article" date="2019" name="Biochem. Eng. J.">
        <title>Metabolic engineering of the marine bacteria Neptunomonas concharum for the production of acetoin and meso-2,3-butanediol from acetate.</title>
        <authorList>
            <person name="Li W."/>
            <person name="Pu N."/>
            <person name="Liu C.-X."/>
            <person name="Yuan Q.-P."/>
            <person name="Li Z.-J."/>
        </authorList>
    </citation>
    <scope>NUCLEOTIDE SEQUENCE [LARGE SCALE GENOMIC DNA]</scope>
    <source>
        <strain evidence="1 2">JCM17730</strain>
    </source>
</reference>
<gene>
    <name evidence="1" type="ORF">F0U83_14350</name>
</gene>
<dbReference type="Pfam" id="PF04134">
    <property type="entry name" value="DCC1-like"/>
    <property type="match status" value="1"/>
</dbReference>
<dbReference type="AlphaFoldDB" id="A0A5P1REW2"/>
<dbReference type="RefSeq" id="WP_138987921.1">
    <property type="nucleotide sequence ID" value="NZ_CP043869.1"/>
</dbReference>
<keyword evidence="2" id="KW-1185">Reference proteome</keyword>
<dbReference type="Proteomes" id="UP000324760">
    <property type="component" value="Chromosome"/>
</dbReference>